<name>U2F3K0_9BACT</name>
<comment type="caution">
    <text evidence="1">The sequence shown here is derived from an EMBL/GenBank/DDBJ whole genome shotgun (WGS) entry which is preliminary data.</text>
</comment>
<evidence type="ECO:0000313" key="1">
    <source>
        <dbReference type="EMBL" id="ERJ31081.1"/>
    </source>
</evidence>
<sequence length="226" mass="26493">MKKNNKIGLIDHQENIKLEANYFSFNYLAFGLFAFSLSEKNPYDFYQPKFGLCDTEGNVLLEEEYDEISISFYDYDDIATIKAVSTELINGEEFEKKAFVLKDHTVIRKDDIDEIWMVDKDKFIIQKEGKYTLKSGWDDDAKIFIEASDNLYACNGIFSHSLGNGKYRLYRNDFIVTIECDNYKFIYDEKIVIKKNNYLSLVDKNFNVIKNNFYNAKDIVLINNGF</sequence>
<accession>U2F3K0</accession>
<gene>
    <name evidence="1" type="ORF">UNSW2_1043</name>
</gene>
<evidence type="ECO:0000313" key="2">
    <source>
        <dbReference type="Proteomes" id="UP000016625"/>
    </source>
</evidence>
<organism evidence="1 2">
    <name type="scientific">Campylobacter concisus UNSW2</name>
    <dbReference type="NCBI Taxonomy" id="1242965"/>
    <lineage>
        <taxon>Bacteria</taxon>
        <taxon>Pseudomonadati</taxon>
        <taxon>Campylobacterota</taxon>
        <taxon>Epsilonproteobacteria</taxon>
        <taxon>Campylobacterales</taxon>
        <taxon>Campylobacteraceae</taxon>
        <taxon>Campylobacter</taxon>
    </lineage>
</organism>
<proteinExistence type="predicted"/>
<dbReference type="AlphaFoldDB" id="U2F3K0"/>
<reference evidence="1 2" key="1">
    <citation type="journal article" date="2013" name="BMC Genomics">
        <title>Comparative genomics of Campylobacter concisus isolates reveals genetic diversity and provides insights into disease association.</title>
        <authorList>
            <person name="Deshpande N.P."/>
            <person name="Kaakoush N.O."/>
            <person name="Wilkins M.R."/>
            <person name="Mitchell H.M."/>
        </authorList>
    </citation>
    <scope>NUCLEOTIDE SEQUENCE [LARGE SCALE GENOMIC DNA]</scope>
    <source>
        <strain evidence="1 2">UNSW2</strain>
    </source>
</reference>
<dbReference type="Proteomes" id="UP000016625">
    <property type="component" value="Unassembled WGS sequence"/>
</dbReference>
<dbReference type="EMBL" id="ANNJ01000020">
    <property type="protein sequence ID" value="ERJ31081.1"/>
    <property type="molecule type" value="Genomic_DNA"/>
</dbReference>
<dbReference type="PATRIC" id="fig|1242965.3.peg.1785"/>
<dbReference type="RefSeq" id="WP_021093407.1">
    <property type="nucleotide sequence ID" value="NZ_ANNJ01000020.1"/>
</dbReference>
<protein>
    <submittedName>
        <fullName evidence="1">Uncharacterized protein</fullName>
    </submittedName>
</protein>